<sequence>MAPSPPVFLSSSSSSLCPLGEDAPPPGASCSDWSSLCCYVQGGSCHCLQSLPVPCLKGRLTGPGGIGHYQPPGKCCDREVKRLEYCVLQATAAGSSVLTNQSTEDERSHRYMLEAPRPHSPAVMLALCLPCSVISQLEPLPHSTFELGVKEPSPAPPPVSKGGSREKQEPAGDMGGLQGLRL</sequence>
<accession>A0ACC2FS68</accession>
<evidence type="ECO:0000313" key="1">
    <source>
        <dbReference type="EMBL" id="KAJ7994313.1"/>
    </source>
</evidence>
<reference evidence="1" key="1">
    <citation type="submission" date="2021-05" db="EMBL/GenBank/DDBJ databases">
        <authorList>
            <person name="Pan Q."/>
            <person name="Jouanno E."/>
            <person name="Zahm M."/>
            <person name="Klopp C."/>
            <person name="Cabau C."/>
            <person name="Louis A."/>
            <person name="Berthelot C."/>
            <person name="Parey E."/>
            <person name="Roest Crollius H."/>
            <person name="Montfort J."/>
            <person name="Robinson-Rechavi M."/>
            <person name="Bouchez O."/>
            <person name="Lampietro C."/>
            <person name="Lopez Roques C."/>
            <person name="Donnadieu C."/>
            <person name="Postlethwait J."/>
            <person name="Bobe J."/>
            <person name="Dillon D."/>
            <person name="Chandos A."/>
            <person name="von Hippel F."/>
            <person name="Guiguen Y."/>
        </authorList>
    </citation>
    <scope>NUCLEOTIDE SEQUENCE</scope>
    <source>
        <strain evidence="1">YG-Jan2019</strain>
    </source>
</reference>
<protein>
    <submittedName>
        <fullName evidence="1">Uncharacterized protein</fullName>
    </submittedName>
</protein>
<gene>
    <name evidence="1" type="ORF">DPEC_G00264580</name>
</gene>
<proteinExistence type="predicted"/>
<name>A0ACC2FS68_DALPE</name>
<dbReference type="Proteomes" id="UP001157502">
    <property type="component" value="Chromosome 23"/>
</dbReference>
<comment type="caution">
    <text evidence="1">The sequence shown here is derived from an EMBL/GenBank/DDBJ whole genome shotgun (WGS) entry which is preliminary data.</text>
</comment>
<dbReference type="EMBL" id="CM055750">
    <property type="protein sequence ID" value="KAJ7994313.1"/>
    <property type="molecule type" value="Genomic_DNA"/>
</dbReference>
<evidence type="ECO:0000313" key="2">
    <source>
        <dbReference type="Proteomes" id="UP001157502"/>
    </source>
</evidence>
<organism evidence="1 2">
    <name type="scientific">Dallia pectoralis</name>
    <name type="common">Alaska blackfish</name>
    <dbReference type="NCBI Taxonomy" id="75939"/>
    <lineage>
        <taxon>Eukaryota</taxon>
        <taxon>Metazoa</taxon>
        <taxon>Chordata</taxon>
        <taxon>Craniata</taxon>
        <taxon>Vertebrata</taxon>
        <taxon>Euteleostomi</taxon>
        <taxon>Actinopterygii</taxon>
        <taxon>Neopterygii</taxon>
        <taxon>Teleostei</taxon>
        <taxon>Protacanthopterygii</taxon>
        <taxon>Esociformes</taxon>
        <taxon>Umbridae</taxon>
        <taxon>Dallia</taxon>
    </lineage>
</organism>
<keyword evidence="2" id="KW-1185">Reference proteome</keyword>